<accession>A0A1I8NSP4</accession>
<organism evidence="2 3">
    <name type="scientific">Stomoxys calcitrans</name>
    <name type="common">Stable fly</name>
    <name type="synonym">Conops calcitrans</name>
    <dbReference type="NCBI Taxonomy" id="35570"/>
    <lineage>
        <taxon>Eukaryota</taxon>
        <taxon>Metazoa</taxon>
        <taxon>Ecdysozoa</taxon>
        <taxon>Arthropoda</taxon>
        <taxon>Hexapoda</taxon>
        <taxon>Insecta</taxon>
        <taxon>Pterygota</taxon>
        <taxon>Neoptera</taxon>
        <taxon>Endopterygota</taxon>
        <taxon>Diptera</taxon>
        <taxon>Brachycera</taxon>
        <taxon>Muscomorpha</taxon>
        <taxon>Muscoidea</taxon>
        <taxon>Muscidae</taxon>
        <taxon>Stomoxys</taxon>
    </lineage>
</organism>
<evidence type="ECO:0000256" key="1">
    <source>
        <dbReference type="SAM" id="MobiDB-lite"/>
    </source>
</evidence>
<feature type="region of interest" description="Disordered" evidence="1">
    <location>
        <begin position="1"/>
        <end position="36"/>
    </location>
</feature>
<feature type="compositionally biased region" description="Low complexity" evidence="1">
    <location>
        <begin position="8"/>
        <end position="17"/>
    </location>
</feature>
<sequence>MIPHRSRSSPAGRSRGGTFRETEVRNRNRNTHESSNDVMELDRSGYITATHVIPGETYLPIINGKSTELKLIVTARTSTEVLGPQQYTKTLGTNGQTTLALTTESSSINSNGATEVIHYILREIPTTTITFTPTSIRGRKTSFSLVLPSTAYSVDQVVSTIQPQLQADTPLANILLSQLLLGNAGFPSNLLYGLVSPTSSQTTVEYVTRTSTYVTTLFEGKSTVLPITFQGKKILTTIYDTTAETITATEFITDTIVSTPSAQSQLPMVNSLLLQQLLFQHINEPTKPENNININDAHIPQQLINEQFGSNSIRDDATESNGVINSDVIIDTSPEKTKPRRAGKKHKRKHKEGPPADDMSVITLYVSGKRPGEFSTILSTLQPEHSQHKRSLHTTFETSIDFDTADHTIFDFENANMQVKEATQSLTSIVGDVNKWYVEQESAFSVPLMPTFSADFS</sequence>
<evidence type="ECO:0000313" key="2">
    <source>
        <dbReference type="EnsemblMetazoa" id="SCAU001677-PA"/>
    </source>
</evidence>
<name>A0A1I8NSP4_STOCA</name>
<dbReference type="AlphaFoldDB" id="A0A1I8NSP4"/>
<feature type="region of interest" description="Disordered" evidence="1">
    <location>
        <begin position="331"/>
        <end position="358"/>
    </location>
</feature>
<evidence type="ECO:0008006" key="4">
    <source>
        <dbReference type="Google" id="ProtNLM"/>
    </source>
</evidence>
<dbReference type="EnsemblMetazoa" id="SCAU001677-RA">
    <property type="protein sequence ID" value="SCAU001677-PA"/>
    <property type="gene ID" value="SCAU001677"/>
</dbReference>
<protein>
    <recommendedName>
        <fullName evidence="4">DUF4758 domain-containing protein</fullName>
    </recommendedName>
</protein>
<feature type="compositionally biased region" description="Basic residues" evidence="1">
    <location>
        <begin position="338"/>
        <end position="351"/>
    </location>
</feature>
<gene>
    <name evidence="2" type="primary">106094999</name>
</gene>
<keyword evidence="3" id="KW-1185">Reference proteome</keyword>
<evidence type="ECO:0000313" key="3">
    <source>
        <dbReference type="Proteomes" id="UP000095300"/>
    </source>
</evidence>
<dbReference type="STRING" id="35570.A0A1I8NSP4"/>
<dbReference type="PANTHER" id="PTHR39072">
    <property type="entry name" value="RE48511P"/>
    <property type="match status" value="1"/>
</dbReference>
<dbReference type="PANTHER" id="PTHR39072:SF2">
    <property type="match status" value="1"/>
</dbReference>
<reference evidence="2" key="1">
    <citation type="submission" date="2020-05" db="UniProtKB">
        <authorList>
            <consortium name="EnsemblMetazoa"/>
        </authorList>
    </citation>
    <scope>IDENTIFICATION</scope>
    <source>
        <strain evidence="2">USDA</strain>
    </source>
</reference>
<proteinExistence type="predicted"/>
<dbReference type="VEuPathDB" id="VectorBase:SCAU001677"/>
<dbReference type="Proteomes" id="UP000095300">
    <property type="component" value="Unassembled WGS sequence"/>
</dbReference>
<feature type="compositionally biased region" description="Basic and acidic residues" evidence="1">
    <location>
        <begin position="18"/>
        <end position="36"/>
    </location>
</feature>